<dbReference type="GO" id="GO:0016491">
    <property type="term" value="F:oxidoreductase activity"/>
    <property type="evidence" value="ECO:0007669"/>
    <property type="project" value="UniProtKB-KW"/>
</dbReference>
<dbReference type="InterPro" id="IPR057326">
    <property type="entry name" value="KR_dom"/>
</dbReference>
<dbReference type="PRINTS" id="PR00081">
    <property type="entry name" value="GDHRDH"/>
</dbReference>
<comment type="caution">
    <text evidence="5">The sequence shown here is derived from an EMBL/GenBank/DDBJ whole genome shotgun (WGS) entry which is preliminary data.</text>
</comment>
<dbReference type="InterPro" id="IPR036291">
    <property type="entry name" value="NAD(P)-bd_dom_sf"/>
</dbReference>
<evidence type="ECO:0000256" key="2">
    <source>
        <dbReference type="ARBA" id="ARBA00023002"/>
    </source>
</evidence>
<dbReference type="Gene3D" id="3.40.50.720">
    <property type="entry name" value="NAD(P)-binding Rossmann-like Domain"/>
    <property type="match status" value="1"/>
</dbReference>
<dbReference type="PANTHER" id="PTHR24321:SF8">
    <property type="entry name" value="ESTRADIOL 17-BETA-DEHYDROGENASE 8-RELATED"/>
    <property type="match status" value="1"/>
</dbReference>
<evidence type="ECO:0000256" key="3">
    <source>
        <dbReference type="ARBA" id="ARBA00023027"/>
    </source>
</evidence>
<reference evidence="6" key="1">
    <citation type="journal article" date="2019" name="Int. J. Syst. Evol. Microbiol.">
        <title>The Global Catalogue of Microorganisms (GCM) 10K type strain sequencing project: providing services to taxonomists for standard genome sequencing and annotation.</title>
        <authorList>
            <consortium name="The Broad Institute Genomics Platform"/>
            <consortium name="The Broad Institute Genome Sequencing Center for Infectious Disease"/>
            <person name="Wu L."/>
            <person name="Ma J."/>
        </authorList>
    </citation>
    <scope>NUCLEOTIDE SEQUENCE [LARGE SCALE GENOMIC DNA]</scope>
    <source>
        <strain evidence="6">TBRC 1826</strain>
    </source>
</reference>
<feature type="domain" description="Ketoreductase" evidence="4">
    <location>
        <begin position="13"/>
        <end position="193"/>
    </location>
</feature>
<name>A0ABV8FM76_9ACTN</name>
<dbReference type="PRINTS" id="PR00080">
    <property type="entry name" value="SDRFAMILY"/>
</dbReference>
<dbReference type="Pfam" id="PF13561">
    <property type="entry name" value="adh_short_C2"/>
    <property type="match status" value="1"/>
</dbReference>
<dbReference type="EC" id="1.1.1.-" evidence="5"/>
<organism evidence="5 6">
    <name type="scientific">Nocardiopsis sediminis</name>
    <dbReference type="NCBI Taxonomy" id="1778267"/>
    <lineage>
        <taxon>Bacteria</taxon>
        <taxon>Bacillati</taxon>
        <taxon>Actinomycetota</taxon>
        <taxon>Actinomycetes</taxon>
        <taxon>Streptosporangiales</taxon>
        <taxon>Nocardiopsidaceae</taxon>
        <taxon>Nocardiopsis</taxon>
    </lineage>
</organism>
<protein>
    <submittedName>
        <fullName evidence="5">SDR family NAD(P)-dependent oxidoreductase</fullName>
        <ecNumber evidence="5">1.1.1.-</ecNumber>
    </submittedName>
</protein>
<keyword evidence="6" id="KW-1185">Reference proteome</keyword>
<dbReference type="PANTHER" id="PTHR24321">
    <property type="entry name" value="DEHYDROGENASES, SHORT CHAIN"/>
    <property type="match status" value="1"/>
</dbReference>
<evidence type="ECO:0000313" key="6">
    <source>
        <dbReference type="Proteomes" id="UP001595847"/>
    </source>
</evidence>
<dbReference type="Proteomes" id="UP001595847">
    <property type="component" value="Unassembled WGS sequence"/>
</dbReference>
<evidence type="ECO:0000313" key="5">
    <source>
        <dbReference type="EMBL" id="MFC3996947.1"/>
    </source>
</evidence>
<sequence>MNETPLRVVPGVSTAVVTGAASGMGLAVAARLVAEGWTVLALDLDRSALEERAAAHGPRFLPRAADVTDRGQVADALAALSQAPPLRAVVNTAGIYPPTTLADYTPATYRSIFDVNVLGTVNVTAEAVEAARAHGLGASVVNFASADAFTVSPGQLLYSASKAAVVSLTKTLALELAGEGVRVNAVAPGWVDTPGTRGNDRMAEALQGVPLKRAAAPEEIAEWVLTLVSPDNGYMTGETLLIAGGAALR</sequence>
<dbReference type="EMBL" id="JBHSBH010000008">
    <property type="protein sequence ID" value="MFC3996947.1"/>
    <property type="molecule type" value="Genomic_DNA"/>
</dbReference>
<dbReference type="CDD" id="cd05233">
    <property type="entry name" value="SDR_c"/>
    <property type="match status" value="1"/>
</dbReference>
<dbReference type="RefSeq" id="WP_378533455.1">
    <property type="nucleotide sequence ID" value="NZ_JBHSBH010000008.1"/>
</dbReference>
<keyword evidence="3" id="KW-0520">NAD</keyword>
<gene>
    <name evidence="5" type="ORF">ACFOVU_13535</name>
</gene>
<dbReference type="InterPro" id="IPR020904">
    <property type="entry name" value="Sc_DH/Rdtase_CS"/>
</dbReference>
<dbReference type="SMART" id="SM00822">
    <property type="entry name" value="PKS_KR"/>
    <property type="match status" value="1"/>
</dbReference>
<accession>A0ABV8FM76</accession>
<dbReference type="PROSITE" id="PS00061">
    <property type="entry name" value="ADH_SHORT"/>
    <property type="match status" value="1"/>
</dbReference>
<keyword evidence="2 5" id="KW-0560">Oxidoreductase</keyword>
<dbReference type="InterPro" id="IPR002347">
    <property type="entry name" value="SDR_fam"/>
</dbReference>
<dbReference type="SUPFAM" id="SSF51735">
    <property type="entry name" value="NAD(P)-binding Rossmann-fold domains"/>
    <property type="match status" value="1"/>
</dbReference>
<evidence type="ECO:0000256" key="1">
    <source>
        <dbReference type="ARBA" id="ARBA00006484"/>
    </source>
</evidence>
<comment type="similarity">
    <text evidence="1">Belongs to the short-chain dehydrogenases/reductases (SDR) family.</text>
</comment>
<proteinExistence type="inferred from homology"/>
<evidence type="ECO:0000259" key="4">
    <source>
        <dbReference type="SMART" id="SM00822"/>
    </source>
</evidence>